<keyword evidence="6" id="KW-1185">Reference proteome</keyword>
<evidence type="ECO:0000256" key="2">
    <source>
        <dbReference type="ARBA" id="ARBA00022801"/>
    </source>
</evidence>
<name>A0ABX8V7J8_9FLAO</name>
<dbReference type="PROSITE" id="PS51257">
    <property type="entry name" value="PROKAR_LIPOPROTEIN"/>
    <property type="match status" value="1"/>
</dbReference>
<reference evidence="5 6" key="1">
    <citation type="submission" date="2021-07" db="EMBL/GenBank/DDBJ databases">
        <title>Flavobacterium WSW3-B6 sp.nov, isolated from seaweed.</title>
        <authorList>
            <person name="Muhammad N."/>
            <person name="Ho H."/>
            <person name="Lee Y.-J."/>
            <person name="Nguyen T."/>
            <person name="Ho J."/>
            <person name="Kim S.-G."/>
        </authorList>
    </citation>
    <scope>NUCLEOTIDE SEQUENCE [LARGE SCALE GENOMIC DNA]</scope>
    <source>
        <strain evidence="5 6">WSW3-B6</strain>
    </source>
</reference>
<dbReference type="SUPFAM" id="SSF56300">
    <property type="entry name" value="Metallo-dependent phosphatases"/>
    <property type="match status" value="1"/>
</dbReference>
<dbReference type="PANTHER" id="PTHR10161:SF14">
    <property type="entry name" value="TARTRATE-RESISTANT ACID PHOSPHATASE TYPE 5"/>
    <property type="match status" value="1"/>
</dbReference>
<evidence type="ECO:0000259" key="3">
    <source>
        <dbReference type="Pfam" id="PF00149"/>
    </source>
</evidence>
<dbReference type="Pfam" id="PF03865">
    <property type="entry name" value="ShlB"/>
    <property type="match status" value="1"/>
</dbReference>
<evidence type="ECO:0000313" key="6">
    <source>
        <dbReference type="Proteomes" id="UP000825381"/>
    </source>
</evidence>
<dbReference type="Proteomes" id="UP000825381">
    <property type="component" value="Chromosome"/>
</dbReference>
<dbReference type="InterPro" id="IPR004843">
    <property type="entry name" value="Calcineurin-like_PHP"/>
</dbReference>
<evidence type="ECO:0000259" key="4">
    <source>
        <dbReference type="Pfam" id="PF03865"/>
    </source>
</evidence>
<dbReference type="InterPro" id="IPR005565">
    <property type="entry name" value="Hemolysn_activator_HlyB_C"/>
</dbReference>
<evidence type="ECO:0000256" key="1">
    <source>
        <dbReference type="ARBA" id="ARBA00022729"/>
    </source>
</evidence>
<feature type="domain" description="Calcineurin-like phosphoesterase" evidence="3">
    <location>
        <begin position="57"/>
        <end position="255"/>
    </location>
</feature>
<evidence type="ECO:0000313" key="5">
    <source>
        <dbReference type="EMBL" id="QYJ68477.1"/>
    </source>
</evidence>
<feature type="domain" description="Haemolysin activator HlyB C-terminal" evidence="4">
    <location>
        <begin position="1095"/>
        <end position="1210"/>
    </location>
</feature>
<keyword evidence="1" id="KW-0732">Signal</keyword>
<protein>
    <submittedName>
        <fullName evidence="5">Metallophosphoesterase</fullName>
    </submittedName>
</protein>
<dbReference type="Gene3D" id="3.60.21.10">
    <property type="match status" value="1"/>
</dbReference>
<accession>A0ABX8V7J8</accession>
<organism evidence="5 6">
    <name type="scientific">Flavobacterium litorale</name>
    <dbReference type="NCBI Taxonomy" id="2856519"/>
    <lineage>
        <taxon>Bacteria</taxon>
        <taxon>Pseudomonadati</taxon>
        <taxon>Bacteroidota</taxon>
        <taxon>Flavobacteriia</taxon>
        <taxon>Flavobacteriales</taxon>
        <taxon>Flavobacteriaceae</taxon>
        <taxon>Flavobacterium</taxon>
    </lineage>
</organism>
<dbReference type="RefSeq" id="WP_220640817.1">
    <property type="nucleotide sequence ID" value="NZ_CP080429.1"/>
</dbReference>
<keyword evidence="2" id="KW-0378">Hydrolase</keyword>
<dbReference type="Pfam" id="PF00149">
    <property type="entry name" value="Metallophos"/>
    <property type="match status" value="1"/>
</dbReference>
<dbReference type="PANTHER" id="PTHR10161">
    <property type="entry name" value="TARTRATE-RESISTANT ACID PHOSPHATASE TYPE 5"/>
    <property type="match status" value="1"/>
</dbReference>
<sequence length="1242" mass="142563">MKFFSVYNSIGLNKYIIVFLTSFLLLSCATNHPQYGKDVVDKKSGNDVVIDAELNHRIYLIGDAGYATSKNSQALLNVVTDKLKKEDKNTSLLYLGDNIYPLGMPPKRKKKKREAAKKGLDQQIALAKVFEGKTFFIPGNHDWYSGLDGLDEQNDYIEKKLDDNKSFLPGKGCGIDDYEINDNVTLVTIDSQWYIEDWDDYPTINDDCDIKTREAMFIELEDLLNDNQNKIIVIAIHHPLMTNGTHGGQFSLHKHLYPTEAKVPLPVIGSIINTIRRTSGYSQQDRQSKLYNKLTMRIKTLIRSKNNVIVVSGHDHNLQYIGYNDIHQIISGSGSKIEAARAIYPNDFSYGGTGYAILDLFEDGKANIKYFATGSQGEEQLYETNIDLRPDIEIEDYQDEFPQTIEAAIYSPEMTDKGGIYKFFFGKHYRSYYSELLTVKTLTIDTLFGGMTPVKSGGGHQSKSLRLADKNGKEYVMRGVKKSATQFLQTVAFKTKYMGDNFDNTFAESFLLDFYTTAHPYTPFILGDLAESVGIYHTNPKLYFVPKHDALGKYNNEYGGELYMIEEHPGKEHYDLASFGKPDDIEGTDDMLEDLRKDAKYKMDERAYIRARLFDMLIGDWDRHDDQWRWAKFEEKDSVLYKPIPRDRDQAFSMYDGALLSLIMKIPALRHMQSYTKTIQDVKWFNREPYPLDLALTSNSDIKVWLEEAAFLQEALTDEAIENAFSKLPKEIQDETAETIKANLRQRRTDLKKYATEYYKVLLKTVILTGTDDKEKFVITRLPKGVTKIETYSLKKDKETFISERTYNRKTTKEIWIFGLDDDDIFEIKGKPEKPIKIRILGGQNHDEYTIENGRKINVYDFKSKKNTFNIDKRTRLILTDDYETNSYDMHRPHYNSTSTLPSAGYNPDDGVKLGVLFNYIVNNFNRKPYSQKHSVKAEYFFATSGVAASSRSEFINIASRWDFAVDLRYTSPTFSINYFGYGNETENNDDDRGMDFNRVKLQTFRVAPSLFKRNRNGSTITFQPAFESIEIENSGNRFIDMDGVVPERLFEHRQYGSMNAEYKYENYDLPALPSMGMKFALLLNWTTSFDDLNRNFGTIEGFVDFVHKITPDKRLVFESSVKGKLLTNNNFEIYQAATVGGDNDLRGYRRERFTGKKSFYHSSDLRFTLKRGKSSFVPISYGIFGGFDYGRVWIDEQSSNKWHQSVGGGLWLNGVDSVTARVFYFQGADGGRFAVGLQLGL</sequence>
<dbReference type="InterPro" id="IPR051558">
    <property type="entry name" value="Metallophosphoesterase_PAP"/>
</dbReference>
<dbReference type="EMBL" id="CP080429">
    <property type="protein sequence ID" value="QYJ68477.1"/>
    <property type="molecule type" value="Genomic_DNA"/>
</dbReference>
<gene>
    <name evidence="5" type="ORF">K1I41_00925</name>
</gene>
<proteinExistence type="predicted"/>
<dbReference type="InterPro" id="IPR029052">
    <property type="entry name" value="Metallo-depent_PP-like"/>
</dbReference>